<evidence type="ECO:0000313" key="4">
    <source>
        <dbReference type="Proteomes" id="UP001142610"/>
    </source>
</evidence>
<organism evidence="3 4">
    <name type="scientific">Parvularcula maris</name>
    <dbReference type="NCBI Taxonomy" id="2965077"/>
    <lineage>
        <taxon>Bacteria</taxon>
        <taxon>Pseudomonadati</taxon>
        <taxon>Pseudomonadota</taxon>
        <taxon>Alphaproteobacteria</taxon>
        <taxon>Parvularculales</taxon>
        <taxon>Parvularculaceae</taxon>
        <taxon>Parvularcula</taxon>
    </lineage>
</organism>
<feature type="region of interest" description="Disordered" evidence="1">
    <location>
        <begin position="350"/>
        <end position="374"/>
    </location>
</feature>
<feature type="transmembrane region" description="Helical" evidence="2">
    <location>
        <begin position="33"/>
        <end position="59"/>
    </location>
</feature>
<sequence length="374" mass="39568">MKRNFQAIDAIAFAFGFGFKGFSILLRLGWPTILLYGIGIGIIAHAFGGAEAILAPYAVAMQELGVDVGAAVAGWIGTTSSAGSTVTYDEASPAETFALLAVSLGSSILMVPAYTALIRASAGREPRGGVLPLFGRAELYLIAGWILAYLLFVLVMLVLTGAAIGGFFGAAAALGGPESVPAAIIGGVLGFAAILTLIWFSVRLYLWPGIAAVTEDLSLKRGFGLSGGRFWKLLGSFILFALLIGVLSLVVQMVMLGLFATDLVIPALGLYGLLMLYMTSAQMGFYGRIIGDLLVDPENPGRYDDISLDTQDDDEFDLADTGEQHFAEAPVMMRRDRAPEEGPASAMFAAASGERAEPQGKRSSISFVRRRFRG</sequence>
<evidence type="ECO:0000313" key="3">
    <source>
        <dbReference type="EMBL" id="MCQ8185433.1"/>
    </source>
</evidence>
<gene>
    <name evidence="3" type="ORF">NOG11_08500</name>
</gene>
<dbReference type="Proteomes" id="UP001142610">
    <property type="component" value="Unassembled WGS sequence"/>
</dbReference>
<name>A0A9X2RK57_9PROT</name>
<evidence type="ECO:0000256" key="2">
    <source>
        <dbReference type="SAM" id="Phobius"/>
    </source>
</evidence>
<feature type="transmembrane region" description="Helical" evidence="2">
    <location>
        <begin position="97"/>
        <end position="118"/>
    </location>
</feature>
<feature type="transmembrane region" description="Helical" evidence="2">
    <location>
        <begin position="256"/>
        <end position="278"/>
    </location>
</feature>
<dbReference type="AlphaFoldDB" id="A0A9X2RK57"/>
<evidence type="ECO:0000256" key="1">
    <source>
        <dbReference type="SAM" id="MobiDB-lite"/>
    </source>
</evidence>
<dbReference type="EMBL" id="JANIBC010000005">
    <property type="protein sequence ID" value="MCQ8185433.1"/>
    <property type="molecule type" value="Genomic_DNA"/>
</dbReference>
<keyword evidence="4" id="KW-1185">Reference proteome</keyword>
<feature type="transmembrane region" description="Helical" evidence="2">
    <location>
        <begin position="6"/>
        <end position="26"/>
    </location>
</feature>
<accession>A0A9X2RK57</accession>
<keyword evidence="2" id="KW-1133">Transmembrane helix</keyword>
<dbReference type="RefSeq" id="WP_256619319.1">
    <property type="nucleotide sequence ID" value="NZ_JANIBC010000005.1"/>
</dbReference>
<keyword evidence="2" id="KW-0472">Membrane</keyword>
<feature type="transmembrane region" description="Helical" evidence="2">
    <location>
        <begin position="180"/>
        <end position="200"/>
    </location>
</feature>
<keyword evidence="2" id="KW-0812">Transmembrane</keyword>
<reference evidence="3" key="1">
    <citation type="submission" date="2022-07" db="EMBL/GenBank/DDBJ databases">
        <title>Parvularcula maris sp. nov., an algicidal bacterium isolated from seawater.</title>
        <authorList>
            <person name="Li F."/>
        </authorList>
    </citation>
    <scope>NUCLEOTIDE SEQUENCE</scope>
    <source>
        <strain evidence="3">BGMRC 0090</strain>
    </source>
</reference>
<proteinExistence type="predicted"/>
<comment type="caution">
    <text evidence="3">The sequence shown here is derived from an EMBL/GenBank/DDBJ whole genome shotgun (WGS) entry which is preliminary data.</text>
</comment>
<feature type="transmembrane region" description="Helical" evidence="2">
    <location>
        <begin position="230"/>
        <end position="250"/>
    </location>
</feature>
<protein>
    <submittedName>
        <fullName evidence="3">Uncharacterized protein</fullName>
    </submittedName>
</protein>
<feature type="transmembrane region" description="Helical" evidence="2">
    <location>
        <begin position="139"/>
        <end position="168"/>
    </location>
</feature>